<dbReference type="PROSITE" id="PS00211">
    <property type="entry name" value="ABC_TRANSPORTER_1"/>
    <property type="match status" value="1"/>
</dbReference>
<dbReference type="Proteomes" id="UP000719412">
    <property type="component" value="Unassembled WGS sequence"/>
</dbReference>
<dbReference type="SUPFAM" id="SSF52540">
    <property type="entry name" value="P-loop containing nucleoside triphosphate hydrolases"/>
    <property type="match status" value="2"/>
</dbReference>
<feature type="transmembrane region" description="Helical" evidence="10">
    <location>
        <begin position="270"/>
        <end position="291"/>
    </location>
</feature>
<organism evidence="13 14">
    <name type="scientific">Tenebrio molitor</name>
    <name type="common">Yellow mealworm beetle</name>
    <dbReference type="NCBI Taxonomy" id="7067"/>
    <lineage>
        <taxon>Eukaryota</taxon>
        <taxon>Metazoa</taxon>
        <taxon>Ecdysozoa</taxon>
        <taxon>Arthropoda</taxon>
        <taxon>Hexapoda</taxon>
        <taxon>Insecta</taxon>
        <taxon>Pterygota</taxon>
        <taxon>Neoptera</taxon>
        <taxon>Endopterygota</taxon>
        <taxon>Coleoptera</taxon>
        <taxon>Polyphaga</taxon>
        <taxon>Cucujiformia</taxon>
        <taxon>Tenebrionidae</taxon>
        <taxon>Tenebrio</taxon>
    </lineage>
</organism>
<feature type="compositionally biased region" description="Basic and acidic residues" evidence="9">
    <location>
        <begin position="974"/>
        <end position="986"/>
    </location>
</feature>
<comment type="caution">
    <text evidence="13">The sequence shown here is derived from an EMBL/GenBank/DDBJ whole genome shotgun (WGS) entry which is preliminary data.</text>
</comment>
<dbReference type="InterPro" id="IPR036640">
    <property type="entry name" value="ABC1_TM_sf"/>
</dbReference>
<dbReference type="InterPro" id="IPR011527">
    <property type="entry name" value="ABC1_TM_dom"/>
</dbReference>
<evidence type="ECO:0000313" key="13">
    <source>
        <dbReference type="EMBL" id="KAH0812383.1"/>
    </source>
</evidence>
<dbReference type="GO" id="GO:0140359">
    <property type="term" value="F:ABC-type transporter activity"/>
    <property type="evidence" value="ECO:0007669"/>
    <property type="project" value="InterPro"/>
</dbReference>
<dbReference type="PANTHER" id="PTHR24223:SF448">
    <property type="entry name" value="FI20146P1-RELATED"/>
    <property type="match status" value="1"/>
</dbReference>
<evidence type="ECO:0000256" key="6">
    <source>
        <dbReference type="ARBA" id="ARBA00022840"/>
    </source>
</evidence>
<feature type="transmembrane region" description="Helical" evidence="10">
    <location>
        <begin position="297"/>
        <end position="316"/>
    </location>
</feature>
<dbReference type="CDD" id="cd03250">
    <property type="entry name" value="ABCC_MRP_domain1"/>
    <property type="match status" value="1"/>
</dbReference>
<keyword evidence="6" id="KW-0067">ATP-binding</keyword>
<evidence type="ECO:0000256" key="5">
    <source>
        <dbReference type="ARBA" id="ARBA00022741"/>
    </source>
</evidence>
<protein>
    <submittedName>
        <fullName evidence="13">Uncharacterized protein</fullName>
    </submittedName>
</protein>
<dbReference type="SUPFAM" id="SSF90123">
    <property type="entry name" value="ABC transporter transmembrane region"/>
    <property type="match status" value="1"/>
</dbReference>
<keyword evidence="5" id="KW-0547">Nucleotide-binding</keyword>
<evidence type="ECO:0000256" key="2">
    <source>
        <dbReference type="ARBA" id="ARBA00022448"/>
    </source>
</evidence>
<dbReference type="GO" id="GO:0016887">
    <property type="term" value="F:ATP hydrolysis activity"/>
    <property type="evidence" value="ECO:0007669"/>
    <property type="project" value="InterPro"/>
</dbReference>
<keyword evidence="8 10" id="KW-0472">Membrane</keyword>
<dbReference type="PANTHER" id="PTHR24223">
    <property type="entry name" value="ATP-BINDING CASSETTE SUB-FAMILY C"/>
    <property type="match status" value="1"/>
</dbReference>
<keyword evidence="7 10" id="KW-1133">Transmembrane helix</keyword>
<evidence type="ECO:0000259" key="11">
    <source>
        <dbReference type="PROSITE" id="PS50893"/>
    </source>
</evidence>
<feature type="domain" description="ABC transporter" evidence="11">
    <location>
        <begin position="491"/>
        <end position="714"/>
    </location>
</feature>
<dbReference type="GO" id="GO:0016020">
    <property type="term" value="C:membrane"/>
    <property type="evidence" value="ECO:0007669"/>
    <property type="project" value="UniProtKB-SubCell"/>
</dbReference>
<dbReference type="InterPro" id="IPR003439">
    <property type="entry name" value="ABC_transporter-like_ATP-bd"/>
</dbReference>
<evidence type="ECO:0000313" key="14">
    <source>
        <dbReference type="Proteomes" id="UP000719412"/>
    </source>
</evidence>
<gene>
    <name evidence="13" type="ORF">GEV33_010407</name>
</gene>
<evidence type="ECO:0000256" key="3">
    <source>
        <dbReference type="ARBA" id="ARBA00022692"/>
    </source>
</evidence>
<evidence type="ECO:0000256" key="1">
    <source>
        <dbReference type="ARBA" id="ARBA00004370"/>
    </source>
</evidence>
<dbReference type="InterPro" id="IPR003593">
    <property type="entry name" value="AAA+_ATPase"/>
</dbReference>
<comment type="subcellular location">
    <subcellularLocation>
        <location evidence="1">Membrane</location>
    </subcellularLocation>
</comment>
<dbReference type="PROSITE" id="PS50893">
    <property type="entry name" value="ABC_TRANSPORTER_2"/>
    <property type="match status" value="1"/>
</dbReference>
<keyword evidence="14" id="KW-1185">Reference proteome</keyword>
<accession>A0A8J6HDC5</accession>
<reference evidence="13" key="2">
    <citation type="submission" date="2021-08" db="EMBL/GenBank/DDBJ databases">
        <authorList>
            <person name="Eriksson T."/>
        </authorList>
    </citation>
    <scope>NUCLEOTIDE SEQUENCE</scope>
    <source>
        <strain evidence="13">Stoneville</strain>
        <tissue evidence="13">Whole head</tissue>
    </source>
</reference>
<feature type="domain" description="ABC transmembrane type-1" evidence="12">
    <location>
        <begin position="248"/>
        <end position="366"/>
    </location>
</feature>
<dbReference type="InterPro" id="IPR027417">
    <property type="entry name" value="P-loop_NTPase"/>
</dbReference>
<feature type="compositionally biased region" description="Basic and acidic residues" evidence="9">
    <location>
        <begin position="956"/>
        <end position="967"/>
    </location>
</feature>
<feature type="transmembrane region" description="Helical" evidence="10">
    <location>
        <begin position="387"/>
        <end position="405"/>
    </location>
</feature>
<keyword evidence="2" id="KW-0813">Transport</keyword>
<dbReference type="FunFam" id="3.40.50.300:FF:000973">
    <property type="entry name" value="Multidrug resistance-associated protein 4"/>
    <property type="match status" value="1"/>
</dbReference>
<evidence type="ECO:0000256" key="8">
    <source>
        <dbReference type="ARBA" id="ARBA00023136"/>
    </source>
</evidence>
<dbReference type="Pfam" id="PF00664">
    <property type="entry name" value="ABC_membrane"/>
    <property type="match status" value="1"/>
</dbReference>
<evidence type="ECO:0000256" key="9">
    <source>
        <dbReference type="SAM" id="MobiDB-lite"/>
    </source>
</evidence>
<dbReference type="Pfam" id="PF00005">
    <property type="entry name" value="ABC_tran"/>
    <property type="match status" value="2"/>
</dbReference>
<evidence type="ECO:0000259" key="12">
    <source>
        <dbReference type="PROSITE" id="PS50929"/>
    </source>
</evidence>
<dbReference type="EMBL" id="JABDTM020026100">
    <property type="protein sequence ID" value="KAH0812383.1"/>
    <property type="molecule type" value="Genomic_DNA"/>
</dbReference>
<dbReference type="Gene3D" id="1.20.1560.10">
    <property type="entry name" value="ABC transporter type 1, transmembrane domain"/>
    <property type="match status" value="1"/>
</dbReference>
<proteinExistence type="predicted"/>
<name>A0A8J6HDC5_TENMO</name>
<dbReference type="PROSITE" id="PS50929">
    <property type="entry name" value="ABC_TM1F"/>
    <property type="match status" value="1"/>
</dbReference>
<sequence length="1311" mass="146321">MSSDEKDVIKCLKNINIKDAVCFLYNAWQKVSAGVIKKCWKKILPYQGDKSQDEEYDSEDSMPLAELRQKLRSELEDVRNMFSSISEEQLTEGEIDEWINGDENLLPIEESCDGEANDAEVVEADVGSNKRGVKHGDAINGFNVPTFTLIVECDAVVKEAEKIVVVLHKSSLIGRDVEEHKQIRDCGLQKRLQALVPGQQHVAQDTKKECVEKLRVKLHRFDNVSCETIKAVNLKPDEGYIARLDQILQKTTAGQLVNLLSNDVNRFDTAFIFLHFLWIGPVELIVGIYYMDVTLGHTAVAGAGILILSLFFQVYLSKKIPDIRMRVAVRTDHRIRLMNDVISGIQTVKMHTWEESFANLVKQARRLESQQISIANQFRLVNDTFRIYMTKCCVFLSVVATSLAGTPLTSQYVFTLSNLYESMKFSVNIALPLAVTIFSEALVSIQRIKNFLLNTHEYENNLVKAIRKLDSTKNKCIPKFHQTLQKKSPGVNIEDLSCKWDQSLTKYALNNINFNASLGELVSVIGKAGSGKSTLLEVILKELDPMKGTRDVQGTISYACQEPWIFSASIRQNIIFGQDFDLEKYQKVVKICALEHDISLLPSGDQTFVGERGVMLSGGQKARINLARAVYRDADIYLLDDPLSAVDAHVGQQIFNKCIVDHLRNKCVVLVTHQIQYLRNVDRMYLLESGMIVDSGKYEKFVGLEKYFAEKNDQTFAETVNSSVLKAYDVQSETREHRSSGTTDKNNYKAYCSAAETNVGSVGLAISLSNALLLVMQYALKTWIELNAQMTAVERVVEYTELSLEPNDGVDTPPESWPDSGNISFHSVSLRYSPTDVPVLMNVSFNIKSKEKIGIIGRTGAGKTSLISVLFRLFHFEGSVVIDNVDTKSIPLTELRSKITVIPQDPLLFLGSLRKNLDPFGQYQDHQLWTALDEFGLKELVSNLPSGLESMVFERETAGREEGRKGQGEAGIQMKEKQTVPEKTEITAEGGRSDPSPGGALPESGLASSLAGAVPGGAGLEVKIGSWSLFLPVDLAVDGRLRDAISHERPTLVQHGETMARGFSVDFLARKERIRADAICVGALGGVEIVLDLEILIELGVLKKYCYVLKISLNVKFSGSRQIERSHKNVSGDARAIRKEHFLRQKDLRTPRSFPVRQAEEYSQEDLTPQVQRRKRGPHFKMGSLVNRAPRADQNSENDFRLGKKIDTPYVIPFGTNWQQFKSQKQGSTTLRETFGPGVDTPERDEPVPFFANREPSSEDLSFPGVLVAETPHPVLQHIGHSAAPTHRALGCAIVPKTSCRAGKFTSRTLM</sequence>
<keyword evidence="4" id="KW-0677">Repeat</keyword>
<dbReference type="InterPro" id="IPR017871">
    <property type="entry name" value="ABC_transporter-like_CS"/>
</dbReference>
<evidence type="ECO:0000256" key="10">
    <source>
        <dbReference type="SAM" id="Phobius"/>
    </source>
</evidence>
<evidence type="ECO:0000256" key="4">
    <source>
        <dbReference type="ARBA" id="ARBA00022737"/>
    </source>
</evidence>
<feature type="region of interest" description="Disordered" evidence="9">
    <location>
        <begin position="956"/>
        <end position="1004"/>
    </location>
</feature>
<dbReference type="InterPro" id="IPR050173">
    <property type="entry name" value="ABC_transporter_C-like"/>
</dbReference>
<dbReference type="SMART" id="SM00382">
    <property type="entry name" value="AAA"/>
    <property type="match status" value="2"/>
</dbReference>
<keyword evidence="3 10" id="KW-0812">Transmembrane</keyword>
<evidence type="ECO:0000256" key="7">
    <source>
        <dbReference type="ARBA" id="ARBA00022989"/>
    </source>
</evidence>
<dbReference type="Gene3D" id="3.40.50.300">
    <property type="entry name" value="P-loop containing nucleotide triphosphate hydrolases"/>
    <property type="match status" value="2"/>
</dbReference>
<reference evidence="13" key="1">
    <citation type="journal article" date="2020" name="J Insects Food Feed">
        <title>The yellow mealworm (Tenebrio molitor) genome: a resource for the emerging insects as food and feed industry.</title>
        <authorList>
            <person name="Eriksson T."/>
            <person name="Andere A."/>
            <person name="Kelstrup H."/>
            <person name="Emery V."/>
            <person name="Picard C."/>
        </authorList>
    </citation>
    <scope>NUCLEOTIDE SEQUENCE</scope>
    <source>
        <strain evidence="13">Stoneville</strain>
        <tissue evidence="13">Whole head</tissue>
    </source>
</reference>
<dbReference type="GO" id="GO:0005524">
    <property type="term" value="F:ATP binding"/>
    <property type="evidence" value="ECO:0007669"/>
    <property type="project" value="UniProtKB-KW"/>
</dbReference>